<protein>
    <submittedName>
        <fullName evidence="1">Uncharacterized protein</fullName>
    </submittedName>
</protein>
<name>A0A9D4RAX2_DREPO</name>
<comment type="caution">
    <text evidence="1">The sequence shown here is derived from an EMBL/GenBank/DDBJ whole genome shotgun (WGS) entry which is preliminary data.</text>
</comment>
<dbReference type="Proteomes" id="UP000828390">
    <property type="component" value="Unassembled WGS sequence"/>
</dbReference>
<dbReference type="AlphaFoldDB" id="A0A9D4RAX2"/>
<reference evidence="1" key="1">
    <citation type="journal article" date="2019" name="bioRxiv">
        <title>The Genome of the Zebra Mussel, Dreissena polymorpha: A Resource for Invasive Species Research.</title>
        <authorList>
            <person name="McCartney M.A."/>
            <person name="Auch B."/>
            <person name="Kono T."/>
            <person name="Mallez S."/>
            <person name="Zhang Y."/>
            <person name="Obille A."/>
            <person name="Becker A."/>
            <person name="Abrahante J.E."/>
            <person name="Garbe J."/>
            <person name="Badalamenti J.P."/>
            <person name="Herman A."/>
            <person name="Mangelson H."/>
            <person name="Liachko I."/>
            <person name="Sullivan S."/>
            <person name="Sone E.D."/>
            <person name="Koren S."/>
            <person name="Silverstein K.A.T."/>
            <person name="Beckman K.B."/>
            <person name="Gohl D.M."/>
        </authorList>
    </citation>
    <scope>NUCLEOTIDE SEQUENCE</scope>
    <source>
        <strain evidence="1">Duluth1</strain>
        <tissue evidence="1">Whole animal</tissue>
    </source>
</reference>
<reference evidence="1" key="2">
    <citation type="submission" date="2020-11" db="EMBL/GenBank/DDBJ databases">
        <authorList>
            <person name="McCartney M.A."/>
            <person name="Auch B."/>
            <person name="Kono T."/>
            <person name="Mallez S."/>
            <person name="Becker A."/>
            <person name="Gohl D.M."/>
            <person name="Silverstein K.A.T."/>
            <person name="Koren S."/>
            <person name="Bechman K.B."/>
            <person name="Herman A."/>
            <person name="Abrahante J.E."/>
            <person name="Garbe J."/>
        </authorList>
    </citation>
    <scope>NUCLEOTIDE SEQUENCE</scope>
    <source>
        <strain evidence="1">Duluth1</strain>
        <tissue evidence="1">Whole animal</tissue>
    </source>
</reference>
<keyword evidence="2" id="KW-1185">Reference proteome</keyword>
<proteinExistence type="predicted"/>
<sequence length="69" mass="8114">MHGCQFNALLQVTLEEGRRRGCQRESWMDNLKEWTFLPSDEILSEAYNKPDWRIISVSSALFSAQRPNR</sequence>
<organism evidence="1 2">
    <name type="scientific">Dreissena polymorpha</name>
    <name type="common">Zebra mussel</name>
    <name type="synonym">Mytilus polymorpha</name>
    <dbReference type="NCBI Taxonomy" id="45954"/>
    <lineage>
        <taxon>Eukaryota</taxon>
        <taxon>Metazoa</taxon>
        <taxon>Spiralia</taxon>
        <taxon>Lophotrochozoa</taxon>
        <taxon>Mollusca</taxon>
        <taxon>Bivalvia</taxon>
        <taxon>Autobranchia</taxon>
        <taxon>Heteroconchia</taxon>
        <taxon>Euheterodonta</taxon>
        <taxon>Imparidentia</taxon>
        <taxon>Neoheterodontei</taxon>
        <taxon>Myida</taxon>
        <taxon>Dreissenoidea</taxon>
        <taxon>Dreissenidae</taxon>
        <taxon>Dreissena</taxon>
    </lineage>
</organism>
<accession>A0A9D4RAX2</accession>
<evidence type="ECO:0000313" key="2">
    <source>
        <dbReference type="Proteomes" id="UP000828390"/>
    </source>
</evidence>
<dbReference type="EMBL" id="JAIWYP010000002">
    <property type="protein sequence ID" value="KAH3860042.1"/>
    <property type="molecule type" value="Genomic_DNA"/>
</dbReference>
<gene>
    <name evidence="1" type="ORF">DPMN_022935</name>
</gene>
<evidence type="ECO:0000313" key="1">
    <source>
        <dbReference type="EMBL" id="KAH3860042.1"/>
    </source>
</evidence>